<organism evidence="9 10">
    <name type="scientific">Cyclotella cryptica</name>
    <dbReference type="NCBI Taxonomy" id="29204"/>
    <lineage>
        <taxon>Eukaryota</taxon>
        <taxon>Sar</taxon>
        <taxon>Stramenopiles</taxon>
        <taxon>Ochrophyta</taxon>
        <taxon>Bacillariophyta</taxon>
        <taxon>Coscinodiscophyceae</taxon>
        <taxon>Thalassiosirophycidae</taxon>
        <taxon>Stephanodiscales</taxon>
        <taxon>Stephanodiscaceae</taxon>
        <taxon>Cyclotella</taxon>
    </lineage>
</organism>
<evidence type="ECO:0000256" key="4">
    <source>
        <dbReference type="ARBA" id="ARBA00023002"/>
    </source>
</evidence>
<evidence type="ECO:0000256" key="5">
    <source>
        <dbReference type="ARBA" id="ARBA00023004"/>
    </source>
</evidence>
<name>A0ABD3P3S5_9STRA</name>
<evidence type="ECO:0008006" key="11">
    <source>
        <dbReference type="Google" id="ProtNLM"/>
    </source>
</evidence>
<reference evidence="9 10" key="1">
    <citation type="journal article" date="2020" name="G3 (Bethesda)">
        <title>Improved Reference Genome for Cyclotella cryptica CCMP332, a Model for Cell Wall Morphogenesis, Salinity Adaptation, and Lipid Production in Diatoms (Bacillariophyta).</title>
        <authorList>
            <person name="Roberts W.R."/>
            <person name="Downey K.M."/>
            <person name="Ruck E.C."/>
            <person name="Traller J.C."/>
            <person name="Alverson A.J."/>
        </authorList>
    </citation>
    <scope>NUCLEOTIDE SEQUENCE [LARGE SCALE GENOMIC DNA]</scope>
    <source>
        <strain evidence="9 10">CCMP332</strain>
    </source>
</reference>
<keyword evidence="5 7" id="KW-0408">Iron</keyword>
<evidence type="ECO:0000313" key="10">
    <source>
        <dbReference type="Proteomes" id="UP001516023"/>
    </source>
</evidence>
<evidence type="ECO:0000256" key="8">
    <source>
        <dbReference type="SAM" id="SignalP"/>
    </source>
</evidence>
<sequence length="527" mass="59425">MSSIPSHSMSIALLILLAATADCFSFRISTPLAVRLGVSDSSLFSNAANVEEKRDVSELPLPPNLGMNLYRNIRDSISYLTNPDRFVADRSSKLGPIFLSYQFFRPTVFLGGQKNVQQFISRTELKNNVVYPALPDTFLELHTKWGALNMDSTQPEFKEVRKLFGDVLSSREAIEQYSQAADKEISEYVNSLAERVQQNPDGTIYLVPEIKSLCLQIFAKIFSGQGLTEEQEQQFNDYNDALLSISKVTNQYKKGKTALDDLRIEMLQRFRSLDDPNISSDTPGKWYHDQICDRPNFGDNEERISTGMILFIWGAYIECASLCVDSLALSYKYGLQDKIDGILKEYSTRRATGIPTSDPKFWDEMPYTNGICRETLRIAPPGAGVPRFAYEDFELFGYRIPGQYPVMLDPRIGNMDPTLYTEPNSFEPLRWVPSKKGVLQSSCPFQGTALSLGIGSWFPGGFGAHQCPGVPLAELVGRMFLTKMALRFETWSFHGDGLTKDGEIDYVKIPVRMPPNDFGMRFSLREQ</sequence>
<keyword evidence="10" id="KW-1185">Reference proteome</keyword>
<evidence type="ECO:0000256" key="7">
    <source>
        <dbReference type="PIRSR" id="PIRSR602403-1"/>
    </source>
</evidence>
<evidence type="ECO:0000256" key="2">
    <source>
        <dbReference type="ARBA" id="ARBA00022617"/>
    </source>
</evidence>
<evidence type="ECO:0000256" key="3">
    <source>
        <dbReference type="ARBA" id="ARBA00022723"/>
    </source>
</evidence>
<dbReference type="AlphaFoldDB" id="A0ABD3P3S5"/>
<comment type="similarity">
    <text evidence="1">Belongs to the cytochrome P450 family.</text>
</comment>
<accession>A0ABD3P3S5</accession>
<keyword evidence="6" id="KW-0503">Monooxygenase</keyword>
<comment type="caution">
    <text evidence="9">The sequence shown here is derived from an EMBL/GenBank/DDBJ whole genome shotgun (WGS) entry which is preliminary data.</text>
</comment>
<dbReference type="PANTHER" id="PTHR24286:SF384">
    <property type="entry name" value="P450, PUTATIVE (EUROFUNG)-RELATED"/>
    <property type="match status" value="1"/>
</dbReference>
<dbReference type="PRINTS" id="PR00465">
    <property type="entry name" value="EP450IV"/>
</dbReference>
<evidence type="ECO:0000313" key="9">
    <source>
        <dbReference type="EMBL" id="KAL3782885.1"/>
    </source>
</evidence>
<dbReference type="EMBL" id="JABMIG020000273">
    <property type="protein sequence ID" value="KAL3782885.1"/>
    <property type="molecule type" value="Genomic_DNA"/>
</dbReference>
<protein>
    <recommendedName>
        <fullName evidence="11">Cytochrome P450</fullName>
    </recommendedName>
</protein>
<dbReference type="CDD" id="cd00302">
    <property type="entry name" value="cytochrome_P450"/>
    <property type="match status" value="1"/>
</dbReference>
<evidence type="ECO:0000256" key="6">
    <source>
        <dbReference type="ARBA" id="ARBA00023033"/>
    </source>
</evidence>
<dbReference type="GO" id="GO:0046872">
    <property type="term" value="F:metal ion binding"/>
    <property type="evidence" value="ECO:0007669"/>
    <property type="project" value="UniProtKB-KW"/>
</dbReference>
<dbReference type="PANTHER" id="PTHR24286">
    <property type="entry name" value="CYTOCHROME P450 26"/>
    <property type="match status" value="1"/>
</dbReference>
<keyword evidence="4" id="KW-0560">Oxidoreductase</keyword>
<dbReference type="InterPro" id="IPR002403">
    <property type="entry name" value="Cyt_P450_E_grp-IV"/>
</dbReference>
<keyword evidence="8" id="KW-0732">Signal</keyword>
<evidence type="ECO:0000256" key="1">
    <source>
        <dbReference type="ARBA" id="ARBA00010617"/>
    </source>
</evidence>
<keyword evidence="3 7" id="KW-0479">Metal-binding</keyword>
<dbReference type="SUPFAM" id="SSF48264">
    <property type="entry name" value="Cytochrome P450"/>
    <property type="match status" value="1"/>
</dbReference>
<keyword evidence="2 7" id="KW-0349">Heme</keyword>
<dbReference type="Pfam" id="PF00067">
    <property type="entry name" value="p450"/>
    <property type="match status" value="2"/>
</dbReference>
<dbReference type="InterPro" id="IPR001128">
    <property type="entry name" value="Cyt_P450"/>
</dbReference>
<dbReference type="Gene3D" id="1.10.630.10">
    <property type="entry name" value="Cytochrome P450"/>
    <property type="match status" value="1"/>
</dbReference>
<gene>
    <name evidence="9" type="ORF">HJC23_006937</name>
</gene>
<feature type="binding site" description="axial binding residue" evidence="7">
    <location>
        <position position="467"/>
    </location>
    <ligand>
        <name>heme</name>
        <dbReference type="ChEBI" id="CHEBI:30413"/>
    </ligand>
    <ligandPart>
        <name>Fe</name>
        <dbReference type="ChEBI" id="CHEBI:18248"/>
    </ligandPart>
</feature>
<comment type="cofactor">
    <cofactor evidence="7">
        <name>heme</name>
        <dbReference type="ChEBI" id="CHEBI:30413"/>
    </cofactor>
</comment>
<feature type="signal peptide" evidence="8">
    <location>
        <begin position="1"/>
        <end position="25"/>
    </location>
</feature>
<dbReference type="GO" id="GO:0004497">
    <property type="term" value="F:monooxygenase activity"/>
    <property type="evidence" value="ECO:0007669"/>
    <property type="project" value="UniProtKB-KW"/>
</dbReference>
<dbReference type="Proteomes" id="UP001516023">
    <property type="component" value="Unassembled WGS sequence"/>
</dbReference>
<dbReference type="InterPro" id="IPR036396">
    <property type="entry name" value="Cyt_P450_sf"/>
</dbReference>
<proteinExistence type="inferred from homology"/>
<feature type="chain" id="PRO_5044784669" description="Cytochrome P450" evidence="8">
    <location>
        <begin position="26"/>
        <end position="527"/>
    </location>
</feature>